<dbReference type="SUPFAM" id="SSF56596">
    <property type="entry name" value="Replication terminator protein (Tus)"/>
    <property type="match status" value="1"/>
</dbReference>
<dbReference type="RefSeq" id="WP_104644237.1">
    <property type="nucleotide sequence ID" value="NZ_AQGW01000016.1"/>
</dbReference>
<dbReference type="GO" id="GO:0006274">
    <property type="term" value="P:DNA replication termination"/>
    <property type="evidence" value="ECO:0007669"/>
    <property type="project" value="InterPro"/>
</dbReference>
<keyword evidence="5" id="KW-0614">Plasmid</keyword>
<evidence type="ECO:0000256" key="1">
    <source>
        <dbReference type="ARBA" id="ARBA00022490"/>
    </source>
</evidence>
<evidence type="ECO:0000313" key="5">
    <source>
        <dbReference type="EMBL" id="SOU43258.1"/>
    </source>
</evidence>
<reference evidence="5 6" key="2">
    <citation type="submission" date="2017-11" db="EMBL/GenBank/DDBJ databases">
        <authorList>
            <person name="Han C.G."/>
        </authorList>
    </citation>
    <scope>NUCLEOTIDE SEQUENCE [LARGE SCALE GENOMIC DNA]</scope>
    <source>
        <strain evidence="6">ATCC 43555</strain>
        <strain evidence="5">ATCC43555</strain>
        <plasmid evidence="6">Plasmid pcar9p</plasmid>
    </source>
</reference>
<dbReference type="GeneID" id="93665951"/>
<dbReference type="Proteomes" id="UP000615003">
    <property type="component" value="Unassembled WGS sequence"/>
</dbReference>
<dbReference type="InterPro" id="IPR008865">
    <property type="entry name" value="DNA_replication_term_site-bd"/>
</dbReference>
<protein>
    <submittedName>
        <fullName evidence="5">DNA replication terminus site-binding protein</fullName>
    </submittedName>
</protein>
<dbReference type="GO" id="GO:0003677">
    <property type="term" value="F:DNA binding"/>
    <property type="evidence" value="ECO:0007669"/>
    <property type="project" value="UniProtKB-KW"/>
</dbReference>
<dbReference type="EMBL" id="AQGW01000016">
    <property type="protein sequence ID" value="MBE0381635.1"/>
    <property type="molecule type" value="Genomic_DNA"/>
</dbReference>
<dbReference type="AlphaFoldDB" id="A0A2K4XG11"/>
<dbReference type="InterPro" id="IPR036384">
    <property type="entry name" value="Tus_sf"/>
</dbReference>
<keyword evidence="3" id="KW-0238">DNA-binding</keyword>
<dbReference type="GO" id="GO:0005737">
    <property type="term" value="C:cytoplasm"/>
    <property type="evidence" value="ECO:0007669"/>
    <property type="project" value="InterPro"/>
</dbReference>
<gene>
    <name evidence="5" type="ORF">PCAR9_P0064</name>
    <name evidence="4" type="ORF">PCARR_a3431</name>
</gene>
<dbReference type="Gene3D" id="3.30.54.10">
    <property type="match status" value="1"/>
</dbReference>
<sequence>MDLFTQVDLNFTALTNLTDNLYQELHSIEPLSANCTIIPQVYSSPSTVADNQPIELSHISGFTAQTKIISSYKQFNPVAKSNAKYPFRLPGVLIVEEKYSAKLSSLIKSCNIHKDNIKNAISSSKITAEKKREIIQSVAPNAITLQVYRHILPPLVNTRRISFSWCNKFSVKCFTHEKMCDYLNNSMKHPPKGVTKSEWCYFVGQELHLVQQRKKNELIKIKRPLTPAPMANISFIDNSPSILRHAHLPFIVASDHLVKIKKLKHFIEKNTKLNKLEYMINRLYAL</sequence>
<reference evidence="4 7" key="1">
    <citation type="submission" date="2015-06" db="EMBL/GenBank/DDBJ databases">
        <title>Genome sequence of Pseudoalteromonas carrageenovora.</title>
        <authorList>
            <person name="Xie B.-B."/>
            <person name="Rong J.-C."/>
            <person name="Qin Q.-L."/>
            <person name="Zhang Y.-Z."/>
        </authorList>
    </citation>
    <scope>NUCLEOTIDE SEQUENCE [LARGE SCALE GENOMIC DNA]</scope>
    <source>
        <strain evidence="4 7">IAM 12662</strain>
    </source>
</reference>
<dbReference type="OrthoDB" id="6298545at2"/>
<geneLocation type="plasmid" evidence="5">
    <name>PCAR9p</name>
</geneLocation>
<dbReference type="EMBL" id="LT965930">
    <property type="protein sequence ID" value="SOU43258.1"/>
    <property type="molecule type" value="Genomic_DNA"/>
</dbReference>
<evidence type="ECO:0000313" key="6">
    <source>
        <dbReference type="Proteomes" id="UP000238288"/>
    </source>
</evidence>
<keyword evidence="7" id="KW-1185">Reference proteome</keyword>
<evidence type="ECO:0000313" key="7">
    <source>
        <dbReference type="Proteomes" id="UP000615003"/>
    </source>
</evidence>
<keyword evidence="1" id="KW-0963">Cytoplasm</keyword>
<geneLocation type="plasmid" evidence="6">
    <name>pcar9p</name>
</geneLocation>
<keyword evidence="2" id="KW-0235">DNA replication</keyword>
<dbReference type="Gene3D" id="3.50.14.10">
    <property type="entry name" value="Replication terminator Tus, domain 1 superfamily/Replication terminator Tus"/>
    <property type="match status" value="1"/>
</dbReference>
<dbReference type="Pfam" id="PF05472">
    <property type="entry name" value="Ter"/>
    <property type="match status" value="1"/>
</dbReference>
<dbReference type="InterPro" id="IPR036381">
    <property type="entry name" value="Tus_dom1"/>
</dbReference>
<organism evidence="5 6">
    <name type="scientific">Pseudoalteromonas carrageenovora IAM 12662</name>
    <dbReference type="NCBI Taxonomy" id="1314868"/>
    <lineage>
        <taxon>Bacteria</taxon>
        <taxon>Pseudomonadati</taxon>
        <taxon>Pseudomonadota</taxon>
        <taxon>Gammaproteobacteria</taxon>
        <taxon>Alteromonadales</taxon>
        <taxon>Pseudoalteromonadaceae</taxon>
        <taxon>Pseudoalteromonas</taxon>
    </lineage>
</organism>
<evidence type="ECO:0000256" key="2">
    <source>
        <dbReference type="ARBA" id="ARBA00022705"/>
    </source>
</evidence>
<evidence type="ECO:0000313" key="4">
    <source>
        <dbReference type="EMBL" id="MBE0381635.1"/>
    </source>
</evidence>
<accession>A0A2K4XG11</accession>
<dbReference type="Proteomes" id="UP000238288">
    <property type="component" value="Plasmid PCAR9p"/>
</dbReference>
<name>A0A2K4XG11_PSEVC</name>
<proteinExistence type="predicted"/>
<evidence type="ECO:0000256" key="3">
    <source>
        <dbReference type="ARBA" id="ARBA00023125"/>
    </source>
</evidence>